<dbReference type="PANTHER" id="PTHR31623">
    <property type="entry name" value="F21J9.9"/>
    <property type="match status" value="1"/>
</dbReference>
<dbReference type="Pfam" id="PF02458">
    <property type="entry name" value="Transferase"/>
    <property type="match status" value="1"/>
</dbReference>
<keyword evidence="2" id="KW-0808">Transferase</keyword>
<keyword evidence="5" id="KW-1185">Reference proteome</keyword>
<evidence type="ECO:0000313" key="4">
    <source>
        <dbReference type="EMBL" id="GJT27032.1"/>
    </source>
</evidence>
<comment type="caution">
    <text evidence="4">The sequence shown here is derived from an EMBL/GenBank/DDBJ whole genome shotgun (WGS) entry which is preliminary data.</text>
</comment>
<evidence type="ECO:0000256" key="2">
    <source>
        <dbReference type="ARBA" id="ARBA00022679"/>
    </source>
</evidence>
<dbReference type="InterPro" id="IPR023213">
    <property type="entry name" value="CAT-like_dom_sf"/>
</dbReference>
<reference evidence="4" key="1">
    <citation type="journal article" date="2022" name="Int. J. Mol. Sci.">
        <title>Draft Genome of Tanacetum Coccineum: Genomic Comparison of Closely Related Tanacetum-Family Plants.</title>
        <authorList>
            <person name="Yamashiro T."/>
            <person name="Shiraishi A."/>
            <person name="Nakayama K."/>
            <person name="Satake H."/>
        </authorList>
    </citation>
    <scope>NUCLEOTIDE SEQUENCE</scope>
</reference>
<name>A0ABQ5CLS6_9ASTR</name>
<evidence type="ECO:0000256" key="3">
    <source>
        <dbReference type="ARBA" id="ARBA00023315"/>
    </source>
</evidence>
<comment type="similarity">
    <text evidence="1">Belongs to the plant acyltransferase family.</text>
</comment>
<sequence length="219" mass="24270">MDLSFHLQKTLSLGVSSSPNSKINDLKLKVQAMTAESGQPITNPTRVEVLCWLLYKSAVAAATTNNNSRFSIPTGINHAVNIRNKMTEALPNNSIGNRFMVMKMFTKNQSEMKPEAFINDFRKQKMEFCSIRNIETALGSLSSTSESDLIELQGKLDAAYLCSSIPKNPLYDVDFGWGTPLKATVISTPDQDGIEVLVSLEKKEMAIIQTDPELLAYCR</sequence>
<dbReference type="EMBL" id="BQNB010014342">
    <property type="protein sequence ID" value="GJT27032.1"/>
    <property type="molecule type" value="Genomic_DNA"/>
</dbReference>
<proteinExistence type="inferred from homology"/>
<dbReference type="PANTHER" id="PTHR31623:SF118">
    <property type="entry name" value="BAHD ACYLTRANSFERASE"/>
    <property type="match status" value="1"/>
</dbReference>
<accession>A0ABQ5CLS6</accession>
<organism evidence="4 5">
    <name type="scientific">Tanacetum coccineum</name>
    <dbReference type="NCBI Taxonomy" id="301880"/>
    <lineage>
        <taxon>Eukaryota</taxon>
        <taxon>Viridiplantae</taxon>
        <taxon>Streptophyta</taxon>
        <taxon>Embryophyta</taxon>
        <taxon>Tracheophyta</taxon>
        <taxon>Spermatophyta</taxon>
        <taxon>Magnoliopsida</taxon>
        <taxon>eudicotyledons</taxon>
        <taxon>Gunneridae</taxon>
        <taxon>Pentapetalae</taxon>
        <taxon>asterids</taxon>
        <taxon>campanulids</taxon>
        <taxon>Asterales</taxon>
        <taxon>Asteraceae</taxon>
        <taxon>Asteroideae</taxon>
        <taxon>Anthemideae</taxon>
        <taxon>Anthemidinae</taxon>
        <taxon>Tanacetum</taxon>
    </lineage>
</organism>
<dbReference type="Proteomes" id="UP001151760">
    <property type="component" value="Unassembled WGS sequence"/>
</dbReference>
<reference evidence="4" key="2">
    <citation type="submission" date="2022-01" db="EMBL/GenBank/DDBJ databases">
        <authorList>
            <person name="Yamashiro T."/>
            <person name="Shiraishi A."/>
            <person name="Satake H."/>
            <person name="Nakayama K."/>
        </authorList>
    </citation>
    <scope>NUCLEOTIDE SEQUENCE</scope>
</reference>
<evidence type="ECO:0000313" key="5">
    <source>
        <dbReference type="Proteomes" id="UP001151760"/>
    </source>
</evidence>
<evidence type="ECO:0000256" key="1">
    <source>
        <dbReference type="ARBA" id="ARBA00009861"/>
    </source>
</evidence>
<gene>
    <name evidence="4" type="ORF">Tco_0907307</name>
</gene>
<protein>
    <submittedName>
        <fullName evidence="4">Acylsugar acyltransferase 3-like protein</fullName>
    </submittedName>
</protein>
<keyword evidence="3" id="KW-0012">Acyltransferase</keyword>
<dbReference type="Gene3D" id="3.30.559.10">
    <property type="entry name" value="Chloramphenicol acetyltransferase-like domain"/>
    <property type="match status" value="1"/>
</dbReference>